<dbReference type="PANTHER" id="PTHR43124:SF10">
    <property type="entry name" value="PURINE EFFLUX PUMP PBUE"/>
    <property type="match status" value="1"/>
</dbReference>
<gene>
    <name evidence="8" type="ORF">BCF44_114298</name>
</gene>
<feature type="transmembrane region" description="Helical" evidence="7">
    <location>
        <begin position="133"/>
        <end position="156"/>
    </location>
</feature>
<feature type="transmembrane region" description="Helical" evidence="7">
    <location>
        <begin position="230"/>
        <end position="249"/>
    </location>
</feature>
<feature type="transmembrane region" description="Helical" evidence="7">
    <location>
        <begin position="85"/>
        <end position="101"/>
    </location>
</feature>
<dbReference type="GO" id="GO:0005886">
    <property type="term" value="C:plasma membrane"/>
    <property type="evidence" value="ECO:0007669"/>
    <property type="project" value="UniProtKB-SubCell"/>
</dbReference>
<evidence type="ECO:0000256" key="4">
    <source>
        <dbReference type="ARBA" id="ARBA00022989"/>
    </source>
</evidence>
<protein>
    <submittedName>
        <fullName evidence="8">Putative MFS family arabinose efflux permease</fullName>
    </submittedName>
</protein>
<dbReference type="InterPro" id="IPR050189">
    <property type="entry name" value="MFS_Efflux_Transporters"/>
</dbReference>
<feature type="region of interest" description="Disordered" evidence="6">
    <location>
        <begin position="334"/>
        <end position="353"/>
    </location>
</feature>
<organism evidence="8 9">
    <name type="scientific">Kutzneria buriramensis</name>
    <dbReference type="NCBI Taxonomy" id="1045776"/>
    <lineage>
        <taxon>Bacteria</taxon>
        <taxon>Bacillati</taxon>
        <taxon>Actinomycetota</taxon>
        <taxon>Actinomycetes</taxon>
        <taxon>Pseudonocardiales</taxon>
        <taxon>Pseudonocardiaceae</taxon>
        <taxon>Kutzneria</taxon>
    </lineage>
</organism>
<accession>A0A3E0H6X2</accession>
<evidence type="ECO:0000256" key="5">
    <source>
        <dbReference type="ARBA" id="ARBA00023136"/>
    </source>
</evidence>
<feature type="transmembrane region" description="Helical" evidence="7">
    <location>
        <begin position="204"/>
        <end position="223"/>
    </location>
</feature>
<feature type="transmembrane region" description="Helical" evidence="7">
    <location>
        <begin position="177"/>
        <end position="198"/>
    </location>
</feature>
<dbReference type="Gene3D" id="1.20.1250.20">
    <property type="entry name" value="MFS general substrate transporter like domains"/>
    <property type="match status" value="1"/>
</dbReference>
<keyword evidence="9" id="KW-1185">Reference proteome</keyword>
<evidence type="ECO:0000256" key="6">
    <source>
        <dbReference type="SAM" id="MobiDB-lite"/>
    </source>
</evidence>
<feature type="transmembrane region" description="Helical" evidence="7">
    <location>
        <begin position="286"/>
        <end position="307"/>
    </location>
</feature>
<evidence type="ECO:0000256" key="3">
    <source>
        <dbReference type="ARBA" id="ARBA00022692"/>
    </source>
</evidence>
<comment type="subcellular location">
    <subcellularLocation>
        <location evidence="1">Cell membrane</location>
        <topology evidence="1">Multi-pass membrane protein</topology>
    </subcellularLocation>
</comment>
<dbReference type="SUPFAM" id="SSF103473">
    <property type="entry name" value="MFS general substrate transporter"/>
    <property type="match status" value="1"/>
</dbReference>
<keyword evidence="5 7" id="KW-0472">Membrane</keyword>
<evidence type="ECO:0000256" key="7">
    <source>
        <dbReference type="SAM" id="Phobius"/>
    </source>
</evidence>
<feature type="transmembrane region" description="Helical" evidence="7">
    <location>
        <begin position="108"/>
        <end position="127"/>
    </location>
</feature>
<reference evidence="8 9" key="1">
    <citation type="submission" date="2018-08" db="EMBL/GenBank/DDBJ databases">
        <title>Genomic Encyclopedia of Archaeal and Bacterial Type Strains, Phase II (KMG-II): from individual species to whole genera.</title>
        <authorList>
            <person name="Goeker M."/>
        </authorList>
    </citation>
    <scope>NUCLEOTIDE SEQUENCE [LARGE SCALE GENOMIC DNA]</scope>
    <source>
        <strain evidence="8 9">DSM 45791</strain>
    </source>
</reference>
<feature type="transmembrane region" description="Helical" evidence="7">
    <location>
        <begin position="62"/>
        <end position="79"/>
    </location>
</feature>
<dbReference type="PANTHER" id="PTHR43124">
    <property type="entry name" value="PURINE EFFLUX PUMP PBUE"/>
    <property type="match status" value="1"/>
</dbReference>
<evidence type="ECO:0000256" key="2">
    <source>
        <dbReference type="ARBA" id="ARBA00022475"/>
    </source>
</evidence>
<keyword evidence="3 7" id="KW-0812">Transmembrane</keyword>
<dbReference type="EMBL" id="QUNO01000014">
    <property type="protein sequence ID" value="REH38272.1"/>
    <property type="molecule type" value="Genomic_DNA"/>
</dbReference>
<comment type="caution">
    <text evidence="8">The sequence shown here is derived from an EMBL/GenBank/DDBJ whole genome shotgun (WGS) entry which is preliminary data.</text>
</comment>
<evidence type="ECO:0000256" key="1">
    <source>
        <dbReference type="ARBA" id="ARBA00004651"/>
    </source>
</evidence>
<dbReference type="AlphaFoldDB" id="A0A3E0H6X2"/>
<dbReference type="RefSeq" id="WP_116179111.1">
    <property type="nucleotide sequence ID" value="NZ_CP144375.1"/>
</dbReference>
<sequence>MPFAAPGGFVVGACVSSVAGLMPSLTIELGVSGAEAAQLLTVFGLAGAMAMSLVGRIDPRRLPLIGPAALTIGNALSVFADNFVLLLAVRIVLGVGAAGVLRAGDRGVSGGLAVRTVLGAPIAAVIADQAGCRTVFVLLAVIAAVGAADALLGVVLNPIRRHPIGDPRLLLTAGLKVIFRAAVIAACSLLTPVLAAAAGLHGRVVEVLFVAFGPGAVIGVVAVRRRGAKAALLASTALSAAFVAALPFAHGSVVGVAAALAFWGAAAGAADASMRVLTGDPVVDDVAGFLGVGLAGLIGGAVLTVAGPDALPLVAAAVAVVVLLAAAVGLASNSRREGHRGPGALSTGSQDAR</sequence>
<dbReference type="OrthoDB" id="9814237at2"/>
<dbReference type="GO" id="GO:0022857">
    <property type="term" value="F:transmembrane transporter activity"/>
    <property type="evidence" value="ECO:0007669"/>
    <property type="project" value="TreeGrafter"/>
</dbReference>
<evidence type="ECO:0000313" key="9">
    <source>
        <dbReference type="Proteomes" id="UP000256269"/>
    </source>
</evidence>
<proteinExistence type="predicted"/>
<feature type="transmembrane region" description="Helical" evidence="7">
    <location>
        <begin position="313"/>
        <end position="331"/>
    </location>
</feature>
<feature type="transmembrane region" description="Helical" evidence="7">
    <location>
        <begin position="36"/>
        <end position="55"/>
    </location>
</feature>
<dbReference type="InterPro" id="IPR036259">
    <property type="entry name" value="MFS_trans_sf"/>
</dbReference>
<keyword evidence="4 7" id="KW-1133">Transmembrane helix</keyword>
<dbReference type="Proteomes" id="UP000256269">
    <property type="component" value="Unassembled WGS sequence"/>
</dbReference>
<keyword evidence="2" id="KW-1003">Cell membrane</keyword>
<evidence type="ECO:0000313" key="8">
    <source>
        <dbReference type="EMBL" id="REH38272.1"/>
    </source>
</evidence>
<feature type="transmembrane region" description="Helical" evidence="7">
    <location>
        <begin position="255"/>
        <end position="274"/>
    </location>
</feature>
<name>A0A3E0H6X2_9PSEU</name>